<keyword evidence="3" id="KW-1185">Reference proteome</keyword>
<dbReference type="PANTHER" id="PTHR34567:SF3">
    <property type="entry name" value="FK506-BINDING-LIKE PROTEIN"/>
    <property type="match status" value="1"/>
</dbReference>
<evidence type="ECO:0000313" key="2">
    <source>
        <dbReference type="EMBL" id="PKA48711.1"/>
    </source>
</evidence>
<protein>
    <submittedName>
        <fullName evidence="2">Uncharacterized protein</fullName>
    </submittedName>
</protein>
<organism evidence="2 3">
    <name type="scientific">Apostasia shenzhenica</name>
    <dbReference type="NCBI Taxonomy" id="1088818"/>
    <lineage>
        <taxon>Eukaryota</taxon>
        <taxon>Viridiplantae</taxon>
        <taxon>Streptophyta</taxon>
        <taxon>Embryophyta</taxon>
        <taxon>Tracheophyta</taxon>
        <taxon>Spermatophyta</taxon>
        <taxon>Magnoliopsida</taxon>
        <taxon>Liliopsida</taxon>
        <taxon>Asparagales</taxon>
        <taxon>Orchidaceae</taxon>
        <taxon>Apostasioideae</taxon>
        <taxon>Apostasia</taxon>
    </lineage>
</organism>
<dbReference type="AlphaFoldDB" id="A0A2H9ZZI4"/>
<sequence length="349" mass="40041">MRAKTLWGNWEQGNCDGGGRWPANSPQRWGKRNHTAFNSWREEEVSINPVSNGWGTRYSAVPWEKTFCTSICLIPWRKICDAKRFLSTYKNIAEWDDSAGQEAFEKAKIRYWADINGLPCDITLPDPYMYIDKVNFDAILDPELIVDLENSIVASADGDNAMTNHVDPVANDPVSATGWNEAENTSINWDRFVKNPDTAPGWNGVGNACSTNLDSDNRWVCASGWRDGTLKLESWGSRRDLWKSLGSCTDPNGGSYSWGHADNWMRDHGRMNNRKRNGSHMDQKYTKSRHKVEGYQLESRWKSYGENTLNCYSHENEVHHQRTWQRGQFHGSRDHQRASAPWHCHNAVR</sequence>
<dbReference type="EMBL" id="KZ452270">
    <property type="protein sequence ID" value="PKA48711.1"/>
    <property type="molecule type" value="Genomic_DNA"/>
</dbReference>
<name>A0A2H9ZZI4_9ASPA</name>
<dbReference type="OrthoDB" id="1899291at2759"/>
<reference evidence="2 3" key="1">
    <citation type="journal article" date="2017" name="Nature">
        <title>The Apostasia genome and the evolution of orchids.</title>
        <authorList>
            <person name="Zhang G.Q."/>
            <person name="Liu K.W."/>
            <person name="Li Z."/>
            <person name="Lohaus R."/>
            <person name="Hsiao Y.Y."/>
            <person name="Niu S.C."/>
            <person name="Wang J.Y."/>
            <person name="Lin Y.C."/>
            <person name="Xu Q."/>
            <person name="Chen L.J."/>
            <person name="Yoshida K."/>
            <person name="Fujiwara S."/>
            <person name="Wang Z.W."/>
            <person name="Zhang Y.Q."/>
            <person name="Mitsuda N."/>
            <person name="Wang M."/>
            <person name="Liu G.H."/>
            <person name="Pecoraro L."/>
            <person name="Huang H.X."/>
            <person name="Xiao X.J."/>
            <person name="Lin M."/>
            <person name="Wu X.Y."/>
            <person name="Wu W.L."/>
            <person name="Chen Y.Y."/>
            <person name="Chang S.B."/>
            <person name="Sakamoto S."/>
            <person name="Ohme-Takagi M."/>
            <person name="Yagi M."/>
            <person name="Zeng S.J."/>
            <person name="Shen C.Y."/>
            <person name="Yeh C.M."/>
            <person name="Luo Y.B."/>
            <person name="Tsai W.C."/>
            <person name="Van de Peer Y."/>
            <person name="Liu Z.J."/>
        </authorList>
    </citation>
    <scope>NUCLEOTIDE SEQUENCE [LARGE SCALE GENOMIC DNA]</scope>
    <source>
        <strain evidence="3">cv. Shenzhen</strain>
        <tissue evidence="2">Stem</tissue>
    </source>
</reference>
<evidence type="ECO:0000256" key="1">
    <source>
        <dbReference type="SAM" id="MobiDB-lite"/>
    </source>
</evidence>
<evidence type="ECO:0000313" key="3">
    <source>
        <dbReference type="Proteomes" id="UP000236161"/>
    </source>
</evidence>
<gene>
    <name evidence="2" type="ORF">AXF42_Ash018528</name>
</gene>
<dbReference type="PANTHER" id="PTHR34567">
    <property type="entry name" value="FK506-BINDING-LIKE PROTEIN"/>
    <property type="match status" value="1"/>
</dbReference>
<dbReference type="Proteomes" id="UP000236161">
    <property type="component" value="Unassembled WGS sequence"/>
</dbReference>
<accession>A0A2H9ZZI4</accession>
<proteinExistence type="predicted"/>
<dbReference type="STRING" id="1088818.A0A2H9ZZI4"/>
<feature type="region of interest" description="Disordered" evidence="1">
    <location>
        <begin position="328"/>
        <end position="349"/>
    </location>
</feature>